<comment type="similarity">
    <text evidence="2">Belongs to the universal ribosomal protein uL30 family.</text>
</comment>
<comment type="caution">
    <text evidence="10">The sequence shown here is derived from an EMBL/GenBank/DDBJ whole genome shotgun (WGS) entry which is preliminary data.</text>
</comment>
<dbReference type="PANTHER" id="PTHR11524">
    <property type="entry name" value="60S RIBOSOMAL PROTEIN L7"/>
    <property type="match status" value="1"/>
</dbReference>
<dbReference type="GO" id="GO:0005730">
    <property type="term" value="C:nucleolus"/>
    <property type="evidence" value="ECO:0007669"/>
    <property type="project" value="UniProtKB-SubCell"/>
</dbReference>
<evidence type="ECO:0000256" key="7">
    <source>
        <dbReference type="ARBA" id="ARBA00039196"/>
    </source>
</evidence>
<name>A0A8H8DDY1_9ASCO</name>
<proteinExistence type="inferred from homology"/>
<dbReference type="InterPro" id="IPR036919">
    <property type="entry name" value="Ribo_uL30_ferredoxin-like_sf"/>
</dbReference>
<dbReference type="InterPro" id="IPR018038">
    <property type="entry name" value="Ribosomal_uL30_CS"/>
</dbReference>
<feature type="domain" description="Large ribosomal subunit protein uL30-like ferredoxin-like fold" evidence="9">
    <location>
        <begin position="100"/>
        <end position="153"/>
    </location>
</feature>
<dbReference type="EMBL" id="JAEOAQ010000002">
    <property type="protein sequence ID" value="KAG5420426.1"/>
    <property type="molecule type" value="Genomic_DNA"/>
</dbReference>
<dbReference type="Proteomes" id="UP000669133">
    <property type="component" value="Unassembled WGS sequence"/>
</dbReference>
<evidence type="ECO:0000259" key="9">
    <source>
        <dbReference type="Pfam" id="PF00327"/>
    </source>
</evidence>
<sequence>MAILNSNPEILLRKRKNADRKRLEKQEQIKEKIAASKKAKLQQKNKFIRAETLLSNHKSNEIERKRIKKVSKKINNSDAPTSLSGNHNDNKAENQEYKLLFVIRIPNHTKGLKIPKKAFQIMQVLKLTESNTGVFVKANESTIKLLGLIAPYVIIGQPSISSIRKLFQKRARIMVEEADSETGQVQSKVVKLDNNQVVEDKFEDLGLICIEDLIHELINLTDNFIPITSWLLPFKLNAPVNGWGPQAKLARLQYANDHKVEVSLAQDYKLKEVEDFDAVIDQQN</sequence>
<dbReference type="GO" id="GO:0000463">
    <property type="term" value="P:maturation of LSU-rRNA from tricistronic rRNA transcript (SSU-rRNA, 5.8S rRNA, LSU-rRNA)"/>
    <property type="evidence" value="ECO:0007669"/>
    <property type="project" value="TreeGrafter"/>
</dbReference>
<evidence type="ECO:0000256" key="6">
    <source>
        <dbReference type="ARBA" id="ARBA00037037"/>
    </source>
</evidence>
<feature type="region of interest" description="Disordered" evidence="8">
    <location>
        <begin position="71"/>
        <end position="90"/>
    </location>
</feature>
<dbReference type="GO" id="GO:0003735">
    <property type="term" value="F:structural constituent of ribosome"/>
    <property type="evidence" value="ECO:0007669"/>
    <property type="project" value="TreeGrafter"/>
</dbReference>
<dbReference type="GO" id="GO:0003723">
    <property type="term" value="F:RNA binding"/>
    <property type="evidence" value="ECO:0007669"/>
    <property type="project" value="UniProtKB-KW"/>
</dbReference>
<dbReference type="InterPro" id="IPR039699">
    <property type="entry name" value="Ribosomal_uL30"/>
</dbReference>
<evidence type="ECO:0000256" key="5">
    <source>
        <dbReference type="ARBA" id="ARBA00023242"/>
    </source>
</evidence>
<evidence type="ECO:0000313" key="10">
    <source>
        <dbReference type="EMBL" id="KAG5420426.1"/>
    </source>
</evidence>
<keyword evidence="4" id="KW-0694">RNA-binding</keyword>
<reference evidence="10 11" key="1">
    <citation type="submission" date="2020-12" db="EMBL/GenBank/DDBJ databases">
        <title>Effect of drift, selection, and recombination on the evolution of hybrid genomes in Candida yeast pathogens.</title>
        <authorList>
            <person name="Mixao V."/>
            <person name="Ksiezopolska E."/>
            <person name="Saus E."/>
            <person name="Boekhout T."/>
            <person name="Gacser A."/>
            <person name="Gabaldon T."/>
        </authorList>
    </citation>
    <scope>NUCLEOTIDE SEQUENCE [LARGE SCALE GENOMIC DNA]</scope>
    <source>
        <strain evidence="10 11">BP57</strain>
    </source>
</reference>
<dbReference type="PROSITE" id="PS00634">
    <property type="entry name" value="RIBOSOMAL_L30"/>
    <property type="match status" value="1"/>
</dbReference>
<keyword evidence="5" id="KW-0539">Nucleus</keyword>
<evidence type="ECO:0000256" key="3">
    <source>
        <dbReference type="ARBA" id="ARBA00022517"/>
    </source>
</evidence>
<evidence type="ECO:0000313" key="11">
    <source>
        <dbReference type="Proteomes" id="UP000669133"/>
    </source>
</evidence>
<comment type="function">
    <text evidence="6">Involved in the biogenesis of the 60S ribosomal subunit. May act as a specificity factor that binds precursor rRNAs and tethers the enzymes that carry out the early 5' to 3' exonucleolytic reactions that generate the mature rRNAs.</text>
</comment>
<keyword evidence="11" id="KW-1185">Reference proteome</keyword>
<organism evidence="10 11">
    <name type="scientific">Candida metapsilosis</name>
    <dbReference type="NCBI Taxonomy" id="273372"/>
    <lineage>
        <taxon>Eukaryota</taxon>
        <taxon>Fungi</taxon>
        <taxon>Dikarya</taxon>
        <taxon>Ascomycota</taxon>
        <taxon>Saccharomycotina</taxon>
        <taxon>Pichiomycetes</taxon>
        <taxon>Debaryomycetaceae</taxon>
        <taxon>Candida/Lodderomyces clade</taxon>
        <taxon>Candida</taxon>
    </lineage>
</organism>
<evidence type="ECO:0000256" key="4">
    <source>
        <dbReference type="ARBA" id="ARBA00022884"/>
    </source>
</evidence>
<dbReference type="InterPro" id="IPR035808">
    <property type="entry name" value="Ribosomal_uL30_euk_arc"/>
</dbReference>
<evidence type="ECO:0000256" key="2">
    <source>
        <dbReference type="ARBA" id="ARBA00007594"/>
    </source>
</evidence>
<protein>
    <recommendedName>
        <fullName evidence="7">Ribosome biogenesis protein RLP7</fullName>
    </recommendedName>
</protein>
<dbReference type="AlphaFoldDB" id="A0A8H8DDY1"/>
<dbReference type="GO" id="GO:0022625">
    <property type="term" value="C:cytosolic large ribosomal subunit"/>
    <property type="evidence" value="ECO:0007669"/>
    <property type="project" value="TreeGrafter"/>
</dbReference>
<dbReference type="SUPFAM" id="SSF55129">
    <property type="entry name" value="Ribosomal protein L30p/L7e"/>
    <property type="match status" value="1"/>
</dbReference>
<keyword evidence="3" id="KW-0690">Ribosome biogenesis</keyword>
<evidence type="ECO:0000256" key="8">
    <source>
        <dbReference type="SAM" id="MobiDB-lite"/>
    </source>
</evidence>
<comment type="subcellular location">
    <subcellularLocation>
        <location evidence="1">Nucleus</location>
        <location evidence="1">Nucleolus</location>
    </subcellularLocation>
</comment>
<dbReference type="GeneID" id="93650936"/>
<dbReference type="CDD" id="cd01657">
    <property type="entry name" value="Ribosomal_L7_archeal_euk"/>
    <property type="match status" value="1"/>
</dbReference>
<accession>A0A8H8DDY1</accession>
<dbReference type="InterPro" id="IPR016082">
    <property type="entry name" value="Ribosomal_uL30_ferredoxin-like"/>
</dbReference>
<evidence type="ECO:0000256" key="1">
    <source>
        <dbReference type="ARBA" id="ARBA00004604"/>
    </source>
</evidence>
<feature type="compositionally biased region" description="Polar residues" evidence="8">
    <location>
        <begin position="73"/>
        <end position="87"/>
    </location>
</feature>
<dbReference type="Pfam" id="PF00327">
    <property type="entry name" value="Ribosomal_L30"/>
    <property type="match status" value="1"/>
</dbReference>
<dbReference type="RefSeq" id="XP_067549542.1">
    <property type="nucleotide sequence ID" value="XM_067691148.1"/>
</dbReference>
<dbReference type="OrthoDB" id="28644at2759"/>
<gene>
    <name evidence="10" type="ORF">I9W82_002307</name>
</gene>
<dbReference type="Gene3D" id="3.30.1390.20">
    <property type="entry name" value="Ribosomal protein L30, ferredoxin-like fold domain"/>
    <property type="match status" value="1"/>
</dbReference>
<dbReference type="PANTHER" id="PTHR11524:SF26">
    <property type="entry name" value="RIBOSOME BIOGENESIS PROTEIN RLP7"/>
    <property type="match status" value="1"/>
</dbReference>